<dbReference type="Pfam" id="PF09911">
    <property type="entry name" value="DUF2140"/>
    <property type="match status" value="1"/>
</dbReference>
<dbReference type="EMBL" id="QKZI01000001">
    <property type="protein sequence ID" value="PZX07581.1"/>
    <property type="molecule type" value="Genomic_DNA"/>
</dbReference>
<dbReference type="OrthoDB" id="2412610at2"/>
<dbReference type="InterPro" id="IPR018672">
    <property type="entry name" value="DUF2140"/>
</dbReference>
<keyword evidence="1" id="KW-0812">Transmembrane</keyword>
<reference evidence="2 3" key="1">
    <citation type="submission" date="2018-06" db="EMBL/GenBank/DDBJ databases">
        <title>Genomic Encyclopedia of Type Strains, Phase IV (KMG-IV): sequencing the most valuable type-strain genomes for metagenomic binning, comparative biology and taxonomic classification.</title>
        <authorList>
            <person name="Goeker M."/>
        </authorList>
    </citation>
    <scope>NUCLEOTIDE SEQUENCE [LARGE SCALE GENOMIC DNA]</scope>
    <source>
        <strain evidence="2 3">DSM 5</strain>
    </source>
</reference>
<dbReference type="AlphaFoldDB" id="A0A2W7MUT8"/>
<protein>
    <submittedName>
        <fullName evidence="2">Uncharacterized protein YpmS</fullName>
    </submittedName>
</protein>
<proteinExistence type="predicted"/>
<evidence type="ECO:0000313" key="3">
    <source>
        <dbReference type="Proteomes" id="UP000248646"/>
    </source>
</evidence>
<keyword evidence="3" id="KW-1185">Reference proteome</keyword>
<keyword evidence="1" id="KW-1133">Transmembrane helix</keyword>
<dbReference type="Proteomes" id="UP000248646">
    <property type="component" value="Unassembled WGS sequence"/>
</dbReference>
<sequence length="190" mass="21353">MNKWKIAFFLLVIAILGSIGMLFYWISSPTDQLEEEIGTKTPAGNILTLNSTKDDFEGIANTFMEKAMEGKPLPLQLTLEDQVVLSSELTIFSLNLPVKMYFEPFVEDNGNIRLEQSSLEVGDLQLPPETVLKLLRDSIELPKWMIVKPKDKEVLIQLASIPMASGVHVRAKELNLVEDIITLEIVIPNE</sequence>
<organism evidence="2 3">
    <name type="scientific">Psychrobacillus insolitus</name>
    <dbReference type="NCBI Taxonomy" id="1461"/>
    <lineage>
        <taxon>Bacteria</taxon>
        <taxon>Bacillati</taxon>
        <taxon>Bacillota</taxon>
        <taxon>Bacilli</taxon>
        <taxon>Bacillales</taxon>
        <taxon>Bacillaceae</taxon>
        <taxon>Psychrobacillus</taxon>
    </lineage>
</organism>
<gene>
    <name evidence="2" type="ORF">C7437_101700</name>
</gene>
<evidence type="ECO:0000313" key="2">
    <source>
        <dbReference type="EMBL" id="PZX07581.1"/>
    </source>
</evidence>
<dbReference type="RefSeq" id="WP_111438218.1">
    <property type="nucleotide sequence ID" value="NZ_QKZI01000001.1"/>
</dbReference>
<name>A0A2W7MUT8_9BACI</name>
<comment type="caution">
    <text evidence="2">The sequence shown here is derived from an EMBL/GenBank/DDBJ whole genome shotgun (WGS) entry which is preliminary data.</text>
</comment>
<keyword evidence="1" id="KW-0472">Membrane</keyword>
<feature type="transmembrane region" description="Helical" evidence="1">
    <location>
        <begin position="7"/>
        <end position="26"/>
    </location>
</feature>
<evidence type="ECO:0000256" key="1">
    <source>
        <dbReference type="SAM" id="Phobius"/>
    </source>
</evidence>
<accession>A0A2W7MUT8</accession>